<name>A0ABY8G0S4_9ACTO</name>
<gene>
    <name evidence="1" type="ORF">P7079_05075</name>
</gene>
<protein>
    <recommendedName>
        <fullName evidence="3">DUF871 domain-containing protein</fullName>
    </recommendedName>
</protein>
<sequence>MSASYTVIHTRPRNARDLKRNVWFRASHRQLTSDPEKFIERTARLGINTISVPIVDLDVDLVKLARMAYKRDLLLIGRVDADFHSDDEILDALEYWKAISSIGIGLDAGYSTEPTMMFERLVCLAQQTGIDEGFLSVGLITNEGGSFAPPVPNNYVPIARLPYMKDPLTPENIADLLHESFGFFSESGMVPSWMITNSSITAASGRLTDAAVALIFLALPGIANFEQGVISRSPSTRHTLRLRQSANLPQGNLAVDDSRAGQGIVSLFNKNIEVMINFGWDNVEVHRQRVVMSSRIELPSANDDQHLILPPGDVVWMTV</sequence>
<dbReference type="EMBL" id="CP121208">
    <property type="protein sequence ID" value="WFM82781.1"/>
    <property type="molecule type" value="Genomic_DNA"/>
</dbReference>
<organism evidence="1 2">
    <name type="scientific">Arcanobacterium canis</name>
    <dbReference type="NCBI Taxonomy" id="999183"/>
    <lineage>
        <taxon>Bacteria</taxon>
        <taxon>Bacillati</taxon>
        <taxon>Actinomycetota</taxon>
        <taxon>Actinomycetes</taxon>
        <taxon>Actinomycetales</taxon>
        <taxon>Actinomycetaceae</taxon>
        <taxon>Arcanobacterium</taxon>
    </lineage>
</organism>
<accession>A0ABY8G0S4</accession>
<proteinExistence type="predicted"/>
<evidence type="ECO:0000313" key="1">
    <source>
        <dbReference type="EMBL" id="WFM82781.1"/>
    </source>
</evidence>
<dbReference type="Proteomes" id="UP001215216">
    <property type="component" value="Chromosome"/>
</dbReference>
<dbReference type="RefSeq" id="WP_278012207.1">
    <property type="nucleotide sequence ID" value="NZ_CP121208.1"/>
</dbReference>
<evidence type="ECO:0000313" key="2">
    <source>
        <dbReference type="Proteomes" id="UP001215216"/>
    </source>
</evidence>
<keyword evidence="2" id="KW-1185">Reference proteome</keyword>
<reference evidence="1 2" key="1">
    <citation type="submission" date="2023-03" db="EMBL/GenBank/DDBJ databases">
        <title>Complete genome of Arcanobacterium canis strain DSM 25104 isolated in 2010 from a canine otitis externa in Germany.</title>
        <authorList>
            <person name="Borowiak M."/>
            <person name="Kreitlow A."/>
            <person name="Malorny B."/>
            <person name="Laemmler C."/>
            <person name="Prenger-Berninghoff E."/>
            <person name="Ploetz M."/>
            <person name="Abdulmawjood A."/>
        </authorList>
    </citation>
    <scope>NUCLEOTIDE SEQUENCE [LARGE SCALE GENOMIC DNA]</scope>
    <source>
        <strain evidence="1 2">DSM 25104</strain>
    </source>
</reference>
<evidence type="ECO:0008006" key="3">
    <source>
        <dbReference type="Google" id="ProtNLM"/>
    </source>
</evidence>